<evidence type="ECO:0000256" key="1">
    <source>
        <dbReference type="SAM" id="Coils"/>
    </source>
</evidence>
<gene>
    <name evidence="2" type="ORF">WMY93_027962</name>
</gene>
<accession>A0AAW0N6U0</accession>
<keyword evidence="1" id="KW-0175">Coiled coil</keyword>
<feature type="coiled-coil region" evidence="1">
    <location>
        <begin position="1"/>
        <end position="32"/>
    </location>
</feature>
<organism evidence="2 3">
    <name type="scientific">Mugilogobius chulae</name>
    <name type="common">yellowstripe goby</name>
    <dbReference type="NCBI Taxonomy" id="88201"/>
    <lineage>
        <taxon>Eukaryota</taxon>
        <taxon>Metazoa</taxon>
        <taxon>Chordata</taxon>
        <taxon>Craniata</taxon>
        <taxon>Vertebrata</taxon>
        <taxon>Euteleostomi</taxon>
        <taxon>Actinopterygii</taxon>
        <taxon>Neopterygii</taxon>
        <taxon>Teleostei</taxon>
        <taxon>Neoteleostei</taxon>
        <taxon>Acanthomorphata</taxon>
        <taxon>Gobiaria</taxon>
        <taxon>Gobiiformes</taxon>
        <taxon>Gobioidei</taxon>
        <taxon>Gobiidae</taxon>
        <taxon>Gobionellinae</taxon>
        <taxon>Mugilogobius</taxon>
    </lineage>
</organism>
<protein>
    <submittedName>
        <fullName evidence="2">Uncharacterized protein</fullName>
    </submittedName>
</protein>
<proteinExistence type="predicted"/>
<reference evidence="3" key="1">
    <citation type="submission" date="2024-04" db="EMBL/GenBank/DDBJ databases">
        <title>Salinicola lusitanus LLJ914,a marine bacterium isolated from the Okinawa Trough.</title>
        <authorList>
            <person name="Li J."/>
        </authorList>
    </citation>
    <scope>NUCLEOTIDE SEQUENCE [LARGE SCALE GENOMIC DNA]</scope>
</reference>
<dbReference type="EMBL" id="JBBPFD010000020">
    <property type="protein sequence ID" value="KAK7884839.1"/>
    <property type="molecule type" value="Genomic_DNA"/>
</dbReference>
<sequence>MEEQRQEVKKALDQAEVVQVELREEREMSREQVQALTAMFTEKEEVVCSLESIIAKYEIDKKTIKTDFLAVKDAVANMEQAMKEQMDHLLHTLHQKEVENQMCLKLLNASGTEPRTTRGHPDHEGILKKGLEEAEIWLRGTRRRRETKHCVRL</sequence>
<name>A0AAW0N6U0_9GOBI</name>
<dbReference type="AlphaFoldDB" id="A0AAW0N6U0"/>
<keyword evidence="3" id="KW-1185">Reference proteome</keyword>
<evidence type="ECO:0000313" key="2">
    <source>
        <dbReference type="EMBL" id="KAK7884839.1"/>
    </source>
</evidence>
<comment type="caution">
    <text evidence="2">The sequence shown here is derived from an EMBL/GenBank/DDBJ whole genome shotgun (WGS) entry which is preliminary data.</text>
</comment>
<evidence type="ECO:0000313" key="3">
    <source>
        <dbReference type="Proteomes" id="UP001460270"/>
    </source>
</evidence>
<dbReference type="Proteomes" id="UP001460270">
    <property type="component" value="Unassembled WGS sequence"/>
</dbReference>